<dbReference type="Pfam" id="PF14509">
    <property type="entry name" value="GH97_C"/>
    <property type="match status" value="1"/>
</dbReference>
<evidence type="ECO:0000256" key="3">
    <source>
        <dbReference type="ARBA" id="ARBA00022837"/>
    </source>
</evidence>
<dbReference type="AlphaFoldDB" id="A0A2A4GDQ5"/>
<evidence type="ECO:0000259" key="5">
    <source>
        <dbReference type="Pfam" id="PF14508"/>
    </source>
</evidence>
<dbReference type="Gene3D" id="2.70.98.10">
    <property type="match status" value="1"/>
</dbReference>
<reference evidence="7 8" key="1">
    <citation type="submission" date="2017-04" db="EMBL/GenBank/DDBJ databases">
        <title>A new member of the family Flavobacteriaceae isolated from ascidians.</title>
        <authorList>
            <person name="Chen L."/>
        </authorList>
    </citation>
    <scope>NUCLEOTIDE SEQUENCE [LARGE SCALE GENOMIC DNA]</scope>
    <source>
        <strain evidence="7 8">HQA918</strain>
    </source>
</reference>
<name>A0A2A4GDQ5_9FLAO</name>
<keyword evidence="3" id="KW-0106">Calcium</keyword>
<dbReference type="Gene3D" id="3.20.20.70">
    <property type="entry name" value="Aldolase class I"/>
    <property type="match status" value="1"/>
</dbReference>
<sequence length="625" mass="69983">MRNTIALVFLACISFSCSDSVVDLKAPDGRLQIEIQPQADRFQYRILKDGQLLLDTAYIDLGQGTMEVVGKPITRSKDTVWEPVWGQASRIRDYYNEIGWPIRSSRFNGYLWIRAYDQGVAMRYEGSAGDTLLFKTTYAIDQAWELYAPNGEREPLGPLSLAEMQQEARAKSKGIKVPLVATNPKKGALAFLESDLYSATATQALAIRPTNGATFVGENRIVPQNDTLVTPWRLILVGDDLADLPTNTVALNVASPPENEDFAWVKPGLTLWDWRVHGYTTEDGHEYGIDNSSYERFIDFAAQHELPYFMIDANWFTKTHPGRFEVNPNLDLAKTLAYAQEKGVEIILYYDRHKGDYGDDKLFTYYADSLGVKGIKYGFMSTDVAFTKSAIRKTAEEGLLIDFHDGPLPITGVERTLPNAITREYCHAQQDSRRAFTPESFIKMALINAITGPLDMNNGNFDLGGINAGIRKKGPKKKNSYRSTVVSETARTLIIHSGLVCIPDAPEAYAAKADLFKFIKSMPVGQWDESHILEAEIGKQITTARRHGTDWYVGTVSAGKARQWELNLDFLEPGATYEAWLYEDTQATDTDPEAYRIRKVPVKKDDTLSIYLATDGGNAIRLIKN</sequence>
<dbReference type="InterPro" id="IPR052720">
    <property type="entry name" value="Glycosyl_hydrolase_97"/>
</dbReference>
<protein>
    <recommendedName>
        <fullName evidence="9">Alpha-glucosidase</fullName>
    </recommendedName>
</protein>
<dbReference type="RefSeq" id="WP_097442104.1">
    <property type="nucleotide sequence ID" value="NZ_NBWU01000001.1"/>
</dbReference>
<gene>
    <name evidence="7" type="ORF">B7P33_04605</name>
</gene>
<evidence type="ECO:0000256" key="1">
    <source>
        <dbReference type="ARBA" id="ARBA00001913"/>
    </source>
</evidence>
<organism evidence="7 8">
    <name type="scientific">Sediminicola luteus</name>
    <dbReference type="NCBI Taxonomy" id="319238"/>
    <lineage>
        <taxon>Bacteria</taxon>
        <taxon>Pseudomonadati</taxon>
        <taxon>Bacteroidota</taxon>
        <taxon>Flavobacteriia</taxon>
        <taxon>Flavobacteriales</taxon>
        <taxon>Flavobacteriaceae</taxon>
        <taxon>Sediminicola</taxon>
    </lineage>
</organism>
<dbReference type="InterPro" id="IPR029486">
    <property type="entry name" value="GH97_N"/>
</dbReference>
<dbReference type="Pfam" id="PF14508">
    <property type="entry name" value="GH97_N"/>
    <property type="match status" value="1"/>
</dbReference>
<proteinExistence type="predicted"/>
<evidence type="ECO:0000313" key="8">
    <source>
        <dbReference type="Proteomes" id="UP000219559"/>
    </source>
</evidence>
<feature type="domain" description="Glycosyl-hydrolase 97 C-terminal oligomerisation" evidence="6">
    <location>
        <begin position="526"/>
        <end position="622"/>
    </location>
</feature>
<accession>A0A2A4GDQ5</accession>
<comment type="cofactor">
    <cofactor evidence="1">
        <name>Ca(2+)</name>
        <dbReference type="ChEBI" id="CHEBI:29108"/>
    </cofactor>
</comment>
<comment type="caution">
    <text evidence="7">The sequence shown here is derived from an EMBL/GenBank/DDBJ whole genome shotgun (WGS) entry which is preliminary data.</text>
</comment>
<dbReference type="EMBL" id="NBWU01000001">
    <property type="protein sequence ID" value="PCE66583.1"/>
    <property type="molecule type" value="Genomic_DNA"/>
</dbReference>
<evidence type="ECO:0000259" key="6">
    <source>
        <dbReference type="Pfam" id="PF14509"/>
    </source>
</evidence>
<dbReference type="InterPro" id="IPR017853">
    <property type="entry name" value="GH"/>
</dbReference>
<dbReference type="InterPro" id="IPR013785">
    <property type="entry name" value="Aldolase_TIM"/>
</dbReference>
<comment type="subunit">
    <text evidence="2">Monomer.</text>
</comment>
<evidence type="ECO:0008006" key="9">
    <source>
        <dbReference type="Google" id="ProtNLM"/>
    </source>
</evidence>
<dbReference type="SUPFAM" id="SSF51445">
    <property type="entry name" value="(Trans)glycosidases"/>
    <property type="match status" value="1"/>
</dbReference>
<dbReference type="GO" id="GO:0030246">
    <property type="term" value="F:carbohydrate binding"/>
    <property type="evidence" value="ECO:0007669"/>
    <property type="project" value="InterPro"/>
</dbReference>
<dbReference type="InterPro" id="IPR019563">
    <property type="entry name" value="GH97_catalytic"/>
</dbReference>
<dbReference type="OrthoDB" id="57532at2"/>
<dbReference type="PROSITE" id="PS51257">
    <property type="entry name" value="PROKAR_LIPOPROTEIN"/>
    <property type="match status" value="1"/>
</dbReference>
<evidence type="ECO:0000313" key="7">
    <source>
        <dbReference type="EMBL" id="PCE66583.1"/>
    </source>
</evidence>
<keyword evidence="8" id="KW-1185">Reference proteome</keyword>
<dbReference type="Pfam" id="PF10566">
    <property type="entry name" value="Glyco_hydro_97"/>
    <property type="match status" value="1"/>
</dbReference>
<dbReference type="InterPro" id="IPR029483">
    <property type="entry name" value="GH97_C"/>
</dbReference>
<evidence type="ECO:0000259" key="4">
    <source>
        <dbReference type="Pfam" id="PF10566"/>
    </source>
</evidence>
<dbReference type="InterPro" id="IPR014718">
    <property type="entry name" value="GH-type_carb-bd"/>
</dbReference>
<dbReference type="Proteomes" id="UP000219559">
    <property type="component" value="Unassembled WGS sequence"/>
</dbReference>
<feature type="domain" description="Glycosyl-hydrolase 97 catalytic" evidence="4">
    <location>
        <begin position="275"/>
        <end position="424"/>
    </location>
</feature>
<feature type="domain" description="Glycosyl-hydrolase 97 N-terminal" evidence="5">
    <location>
        <begin position="24"/>
        <end position="256"/>
    </location>
</feature>
<evidence type="ECO:0000256" key="2">
    <source>
        <dbReference type="ARBA" id="ARBA00011245"/>
    </source>
</evidence>
<dbReference type="PANTHER" id="PTHR35803">
    <property type="entry name" value="GLUCAN 1,4-ALPHA-GLUCOSIDASE SUSB-RELATED"/>
    <property type="match status" value="1"/>
</dbReference>